<dbReference type="STRING" id="1006576.DTL3_1188"/>
<evidence type="ECO:0000256" key="3">
    <source>
        <dbReference type="SAM" id="SignalP"/>
    </source>
</evidence>
<dbReference type="GO" id="GO:0030245">
    <property type="term" value="P:cellulose catabolic process"/>
    <property type="evidence" value="ECO:0007669"/>
    <property type="project" value="InterPro"/>
</dbReference>
<dbReference type="Gene3D" id="3.20.20.80">
    <property type="entry name" value="Glycosidases"/>
    <property type="match status" value="1"/>
</dbReference>
<organism evidence="6 7">
    <name type="scientific">Defluviitoga tunisiensis</name>
    <dbReference type="NCBI Taxonomy" id="1006576"/>
    <lineage>
        <taxon>Bacteria</taxon>
        <taxon>Thermotogati</taxon>
        <taxon>Thermotogota</taxon>
        <taxon>Thermotogae</taxon>
        <taxon>Petrotogales</taxon>
        <taxon>Petrotogaceae</taxon>
        <taxon>Defluviitoga</taxon>
    </lineage>
</organism>
<dbReference type="KEGG" id="dtn:DTL3_1188"/>
<dbReference type="AlphaFoldDB" id="A0A0C7P2G3"/>
<gene>
    <name evidence="6" type="primary">celA</name>
    <name evidence="6" type="ORF">DTL3_1188</name>
</gene>
<keyword evidence="3" id="KW-0732">Signal</keyword>
<feature type="signal peptide" evidence="3">
    <location>
        <begin position="1"/>
        <end position="20"/>
    </location>
</feature>
<dbReference type="HOGENOM" id="CLU_012932_0_0_0"/>
<dbReference type="Pfam" id="PF03424">
    <property type="entry name" value="CBM_17_28"/>
    <property type="match status" value="2"/>
</dbReference>
<evidence type="ECO:0000313" key="7">
    <source>
        <dbReference type="Proteomes" id="UP000032809"/>
    </source>
</evidence>
<dbReference type="PROSITE" id="PS00659">
    <property type="entry name" value="GLYCOSYL_HYDROL_F5"/>
    <property type="match status" value="1"/>
</dbReference>
<evidence type="ECO:0000256" key="1">
    <source>
        <dbReference type="ARBA" id="ARBA00022801"/>
    </source>
</evidence>
<protein>
    <submittedName>
        <fullName evidence="6">Cellulase</fullName>
        <ecNumber evidence="6">3.2.1.4</ecNumber>
    </submittedName>
</protein>
<dbReference type="PANTHER" id="PTHR34142:SF1">
    <property type="entry name" value="GLYCOSIDE HYDROLASE FAMILY 5 DOMAIN-CONTAINING PROTEIN"/>
    <property type="match status" value="1"/>
</dbReference>
<evidence type="ECO:0000313" key="6">
    <source>
        <dbReference type="EMBL" id="CEP78490.1"/>
    </source>
</evidence>
<evidence type="ECO:0000256" key="2">
    <source>
        <dbReference type="ARBA" id="ARBA00023295"/>
    </source>
</evidence>
<keyword evidence="2 6" id="KW-0326">Glycosidase</keyword>
<feature type="domain" description="Carbohydrate binding module family 17/28" evidence="5">
    <location>
        <begin position="386"/>
        <end position="551"/>
    </location>
</feature>
<keyword evidence="7" id="KW-1185">Reference proteome</keyword>
<feature type="domain" description="Carbohydrate binding module family 17/28" evidence="5">
    <location>
        <begin position="571"/>
        <end position="745"/>
    </location>
</feature>
<reference evidence="7" key="1">
    <citation type="submission" date="2014-11" db="EMBL/GenBank/DDBJ databases">
        <authorList>
            <person name="Wibberg D."/>
        </authorList>
    </citation>
    <scope>NUCLEOTIDE SEQUENCE [LARGE SCALE GENOMIC DNA]</scope>
    <source>
        <strain evidence="7">L3</strain>
    </source>
</reference>
<dbReference type="EMBL" id="LN824141">
    <property type="protein sequence ID" value="CEP78490.1"/>
    <property type="molecule type" value="Genomic_DNA"/>
</dbReference>
<dbReference type="InterPro" id="IPR018087">
    <property type="entry name" value="Glyco_hydro_5_CS"/>
</dbReference>
<evidence type="ECO:0000259" key="5">
    <source>
        <dbReference type="Pfam" id="PF03424"/>
    </source>
</evidence>
<dbReference type="Proteomes" id="UP000032809">
    <property type="component" value="Chromosome I"/>
</dbReference>
<evidence type="ECO:0000259" key="4">
    <source>
        <dbReference type="Pfam" id="PF00150"/>
    </source>
</evidence>
<dbReference type="InterPro" id="IPR001547">
    <property type="entry name" value="Glyco_hydro_5"/>
</dbReference>
<dbReference type="SUPFAM" id="SSF51445">
    <property type="entry name" value="(Trans)glycosidases"/>
    <property type="match status" value="1"/>
</dbReference>
<name>A0A0C7P2G3_DEFTU</name>
<dbReference type="InterPro" id="IPR005086">
    <property type="entry name" value="CBM17/28"/>
</dbReference>
<accession>A0A0C7P2G3</accession>
<sequence>MVKRKIFIFMFVLLMSLSLANSNDTKSNLEDMFDYSYLLVPLAVKPSVAGTLRVIEHEGIKTIGDQNGNVIQLRGMSTHGLQWYPEILNDNAFAALSNDWGANVIRLAMYVGEDGYAKDPTVMKERVIKGIELAKKHDMYVIVDWHVHIPGNPLAEIYSGAYDFFDEISNLYPNDPYIIYELCNEPSSNDGGIPGGGVPNNEEGWQIVKSYAEPIIEMLRKKGNENLIIVGSPNWSQRPDLAADDPIADSNTVYAAHFYAGTHKPDPNDYVMSNILYALEKGVPVFISEWGTSEATGAGGPYLEESDKWISFLNKQNISWVNWSLTNKNESSGAFRPFISGQHEAASLDPGEQQIWDPYELSVSGEYVRARIKGISYQPVDRGKSIIWDFNDGTTQGFVVNSDSPIKDLVLQNEKKRLKISGLDSSNDVSEGNFWANARISADNTAVRKDILGCEELKIDVFVTEPTTVAIAAVPQSATHGWANPNCAVKLTEIDFVKQEDGLYKATLSITTEDAPNLGVIATDPNDSTLTNIILFIGTDNADTIFLDNIAIFGEKMVTPVAHAPLGVAKLPSDFEDGTRQGWDWDGTSGVKSALTIENVNNSKALSWEVTYPDVKPTDGWASAPRLILANINTTRIDNNRFAFDFYLKPERASKGAISINLAFAPPALGYWAQVKKTYDISLEELQAAELTEEGLYHFKVSFDLNDIADNKVIGPDTVLRDIIIVFADVESDYSGKMYIDNIRFEK</sequence>
<keyword evidence="1 6" id="KW-0378">Hydrolase</keyword>
<dbReference type="RefSeq" id="WP_045087925.1">
    <property type="nucleotide sequence ID" value="NZ_LN824141.1"/>
</dbReference>
<dbReference type="Gene3D" id="2.60.120.260">
    <property type="entry name" value="Galactose-binding domain-like"/>
    <property type="match status" value="2"/>
</dbReference>
<proteinExistence type="predicted"/>
<dbReference type="InterPro" id="IPR008979">
    <property type="entry name" value="Galactose-bd-like_sf"/>
</dbReference>
<dbReference type="SUPFAM" id="SSF49785">
    <property type="entry name" value="Galactose-binding domain-like"/>
    <property type="match status" value="2"/>
</dbReference>
<dbReference type="PATRIC" id="fig|1006576.9.peg.1188"/>
<dbReference type="EC" id="3.2.1.4" evidence="6"/>
<feature type="chain" id="PRO_5002208349" evidence="3">
    <location>
        <begin position="21"/>
        <end position="747"/>
    </location>
</feature>
<dbReference type="Pfam" id="PF00150">
    <property type="entry name" value="Cellulase"/>
    <property type="match status" value="1"/>
</dbReference>
<dbReference type="GO" id="GO:0008810">
    <property type="term" value="F:cellulase activity"/>
    <property type="evidence" value="ECO:0007669"/>
    <property type="project" value="UniProtKB-EC"/>
</dbReference>
<dbReference type="PANTHER" id="PTHR34142">
    <property type="entry name" value="ENDO-BETA-1,4-GLUCANASE A"/>
    <property type="match status" value="1"/>
</dbReference>
<feature type="domain" description="Glycoside hydrolase family 5" evidence="4">
    <location>
        <begin position="65"/>
        <end position="329"/>
    </location>
</feature>
<dbReference type="InterPro" id="IPR017853">
    <property type="entry name" value="GH"/>
</dbReference>